<gene>
    <name evidence="5" type="ORF">JK358_31775</name>
</gene>
<dbReference type="InterPro" id="IPR011042">
    <property type="entry name" value="6-blade_b-propeller_TolB-like"/>
</dbReference>
<reference evidence="5 6" key="1">
    <citation type="submission" date="2021-01" db="EMBL/GenBank/DDBJ databases">
        <title>WGS of actinomycetes isolated from Thailand.</title>
        <authorList>
            <person name="Thawai C."/>
        </authorList>
    </citation>
    <scope>NUCLEOTIDE SEQUENCE [LARGE SCALE GENOMIC DNA]</scope>
    <source>
        <strain evidence="5 6">LPG 2</strain>
    </source>
</reference>
<dbReference type="PANTHER" id="PTHR10426:SF88">
    <property type="entry name" value="ADIPOCYTE PLASMA MEMBRANE-ASSOCIATED PROTEIN HEMOMUCIN-RELATED"/>
    <property type="match status" value="1"/>
</dbReference>
<evidence type="ECO:0000256" key="1">
    <source>
        <dbReference type="ARBA" id="ARBA00009191"/>
    </source>
</evidence>
<dbReference type="Proteomes" id="UP000602198">
    <property type="component" value="Unassembled WGS sequence"/>
</dbReference>
<keyword evidence="2" id="KW-0597">Phosphoprotein</keyword>
<organism evidence="5 6">
    <name type="scientific">Nocardia acididurans</name>
    <dbReference type="NCBI Taxonomy" id="2802282"/>
    <lineage>
        <taxon>Bacteria</taxon>
        <taxon>Bacillati</taxon>
        <taxon>Actinomycetota</taxon>
        <taxon>Actinomycetes</taxon>
        <taxon>Mycobacteriales</taxon>
        <taxon>Nocardiaceae</taxon>
        <taxon>Nocardia</taxon>
    </lineage>
</organism>
<comment type="similarity">
    <text evidence="1">Belongs to the strictosidine synthase family.</text>
</comment>
<accession>A0ABS1MEE5</accession>
<evidence type="ECO:0000256" key="2">
    <source>
        <dbReference type="ARBA" id="ARBA00022553"/>
    </source>
</evidence>
<keyword evidence="3" id="KW-0325">Glycoprotein</keyword>
<evidence type="ECO:0000259" key="4">
    <source>
        <dbReference type="Pfam" id="PF03088"/>
    </source>
</evidence>
<comment type="caution">
    <text evidence="5">The sequence shown here is derived from an EMBL/GenBank/DDBJ whole genome shotgun (WGS) entry which is preliminary data.</text>
</comment>
<dbReference type="Pfam" id="PF03088">
    <property type="entry name" value="Str_synth"/>
    <property type="match status" value="1"/>
</dbReference>
<dbReference type="InterPro" id="IPR018119">
    <property type="entry name" value="Strictosidine_synth_cons-reg"/>
</dbReference>
<proteinExistence type="inferred from homology"/>
<dbReference type="Pfam" id="PF20067">
    <property type="entry name" value="SSL_N"/>
    <property type="match status" value="1"/>
</dbReference>
<evidence type="ECO:0000256" key="3">
    <source>
        <dbReference type="ARBA" id="ARBA00023180"/>
    </source>
</evidence>
<dbReference type="SUPFAM" id="SSF63829">
    <property type="entry name" value="Calcium-dependent phosphotriesterase"/>
    <property type="match status" value="1"/>
</dbReference>
<keyword evidence="6" id="KW-1185">Reference proteome</keyword>
<evidence type="ECO:0000313" key="6">
    <source>
        <dbReference type="Proteomes" id="UP000602198"/>
    </source>
</evidence>
<feature type="domain" description="Strictosidine synthase conserved region" evidence="4">
    <location>
        <begin position="105"/>
        <end position="185"/>
    </location>
</feature>
<protein>
    <submittedName>
        <fullName evidence="5">SMP-30/gluconolactonase/LRE family protein</fullName>
    </submittedName>
</protein>
<dbReference type="EMBL" id="JAERRJ010000014">
    <property type="protein sequence ID" value="MBL1078993.1"/>
    <property type="molecule type" value="Genomic_DNA"/>
</dbReference>
<sequence>MPAPRLLELPGAAPEDVVIGPDGRLLTGTDDGAVLAVDPQTGAVEQIAHTGHRPLGLHAESDGSLLICDAGHGLLRLDKPGGVLEELVTEIDGEPLRFPSNVVAAPDGTIYFSASSRRWPLEQWRGDIMEHSGTGRLLRRTTDGQVDILIDGLDFANGVVLAPDGSHLLVAETGAYRITRYWLTGPQAGSCDRLVENLPGFPDNMLLGSDGLIWVSIPSPRNPLLDRLLPLPGLIRRLAWTIPENLQPQPERTVWAMAFDFDGTLVHDLQREPTDYAMVTSVAEHEGAIYLGSLSESAIAVTHLP</sequence>
<evidence type="ECO:0000313" key="5">
    <source>
        <dbReference type="EMBL" id="MBL1078993.1"/>
    </source>
</evidence>
<dbReference type="PANTHER" id="PTHR10426">
    <property type="entry name" value="STRICTOSIDINE SYNTHASE-RELATED"/>
    <property type="match status" value="1"/>
</dbReference>
<dbReference type="Gene3D" id="2.120.10.30">
    <property type="entry name" value="TolB, C-terminal domain"/>
    <property type="match status" value="1"/>
</dbReference>
<name>A0ABS1MEE5_9NOCA</name>